<evidence type="ECO:0000313" key="1">
    <source>
        <dbReference type="EMBL" id="TID15635.1"/>
    </source>
</evidence>
<accession>A0A4Z1NJ88</accession>
<name>A0A4Z1NJ88_9PEZI</name>
<dbReference type="Proteomes" id="UP000298493">
    <property type="component" value="Unassembled WGS sequence"/>
</dbReference>
<dbReference type="OrthoDB" id="10509044at2759"/>
<keyword evidence="2" id="KW-1185">Reference proteome</keyword>
<dbReference type="AlphaFoldDB" id="A0A4Z1NJ88"/>
<organism evidence="1 2">
    <name type="scientific">Venturia nashicola</name>
    <dbReference type="NCBI Taxonomy" id="86259"/>
    <lineage>
        <taxon>Eukaryota</taxon>
        <taxon>Fungi</taxon>
        <taxon>Dikarya</taxon>
        <taxon>Ascomycota</taxon>
        <taxon>Pezizomycotina</taxon>
        <taxon>Dothideomycetes</taxon>
        <taxon>Pleosporomycetidae</taxon>
        <taxon>Venturiales</taxon>
        <taxon>Venturiaceae</taxon>
        <taxon>Venturia</taxon>
    </lineage>
</organism>
<dbReference type="EMBL" id="SNSC02000020">
    <property type="protein sequence ID" value="TID15635.1"/>
    <property type="molecule type" value="Genomic_DNA"/>
</dbReference>
<evidence type="ECO:0000313" key="2">
    <source>
        <dbReference type="Proteomes" id="UP000298493"/>
    </source>
</evidence>
<comment type="caution">
    <text evidence="1">The sequence shown here is derived from an EMBL/GenBank/DDBJ whole genome shotgun (WGS) entry which is preliminary data.</text>
</comment>
<reference evidence="1 2" key="1">
    <citation type="submission" date="2019-04" db="EMBL/GenBank/DDBJ databases">
        <title>High contiguity whole genome sequence and gene annotation resource for two Venturia nashicola isolates.</title>
        <authorList>
            <person name="Prokchorchik M."/>
            <person name="Won K."/>
            <person name="Lee Y."/>
            <person name="Choi E.D."/>
            <person name="Segonzac C."/>
            <person name="Sohn K.H."/>
        </authorList>
    </citation>
    <scope>NUCLEOTIDE SEQUENCE [LARGE SCALE GENOMIC DNA]</scope>
    <source>
        <strain evidence="1 2">PRI2</strain>
    </source>
</reference>
<gene>
    <name evidence="1" type="ORF">E6O75_ATG07963</name>
</gene>
<sequence length="184" mass="20543">MSVFGARILAPAANVAKPGFAPERTSDPEYNPDYEPNQLRLKQAKSEPLNASNKPIHQVDLQVISYEPQNMAEGDQMKFSERQAAPRRTIIPAIRSNGRSDIGKVRSNLHRQLKMELNDAQSLETIDALSEEEQSIAFGLEKKDLDQIEKDFGSDEAQMRNIIKVLIKARQLKASEESLVGVEG</sequence>
<proteinExistence type="predicted"/>
<protein>
    <submittedName>
        <fullName evidence="1">Uncharacterized protein</fullName>
    </submittedName>
</protein>